<evidence type="ECO:0000256" key="1">
    <source>
        <dbReference type="ARBA" id="ARBA00003741"/>
    </source>
</evidence>
<evidence type="ECO:0000256" key="9">
    <source>
        <dbReference type="RuleBase" id="RU365045"/>
    </source>
</evidence>
<dbReference type="SUPFAM" id="SSF55729">
    <property type="entry name" value="Acyl-CoA N-acyltransferases (Nat)"/>
    <property type="match status" value="1"/>
</dbReference>
<evidence type="ECO:0000259" key="10">
    <source>
        <dbReference type="PROSITE" id="PS51186"/>
    </source>
</evidence>
<evidence type="ECO:0000256" key="8">
    <source>
        <dbReference type="ARBA" id="ARBA00048924"/>
    </source>
</evidence>
<accession>A0A934NW26</accession>
<dbReference type="GO" id="GO:0033816">
    <property type="term" value="F:diaminobutyrate acetyltransferase activity"/>
    <property type="evidence" value="ECO:0007669"/>
    <property type="project" value="UniProtKB-EC"/>
</dbReference>
<dbReference type="Gene3D" id="3.40.630.30">
    <property type="match status" value="1"/>
</dbReference>
<organism evidence="11 12">
    <name type="scientific">Antrihabitans stalagmiti</name>
    <dbReference type="NCBI Taxonomy" id="2799499"/>
    <lineage>
        <taxon>Bacteria</taxon>
        <taxon>Bacillati</taxon>
        <taxon>Actinomycetota</taxon>
        <taxon>Actinomycetes</taxon>
        <taxon>Mycobacteriales</taxon>
        <taxon>Nocardiaceae</taxon>
        <taxon>Antrihabitans</taxon>
    </lineage>
</organism>
<keyword evidence="7 9" id="KW-0012">Acyltransferase</keyword>
<dbReference type="Pfam" id="PF00583">
    <property type="entry name" value="Acetyltransf_1"/>
    <property type="match status" value="1"/>
</dbReference>
<evidence type="ECO:0000256" key="6">
    <source>
        <dbReference type="ARBA" id="ARBA00022679"/>
    </source>
</evidence>
<dbReference type="GO" id="GO:0019491">
    <property type="term" value="P:ectoine biosynthetic process"/>
    <property type="evidence" value="ECO:0007669"/>
    <property type="project" value="InterPro"/>
</dbReference>
<dbReference type="Proteomes" id="UP000655868">
    <property type="component" value="Unassembled WGS sequence"/>
</dbReference>
<dbReference type="InterPro" id="IPR016181">
    <property type="entry name" value="Acyl_CoA_acyltransferase"/>
</dbReference>
<dbReference type="EMBL" id="JAEMNV010000011">
    <property type="protein sequence ID" value="MBJ8342334.1"/>
    <property type="molecule type" value="Genomic_DNA"/>
</dbReference>
<reference evidence="11" key="1">
    <citation type="submission" date="2020-12" db="EMBL/GenBank/DDBJ databases">
        <title>Antrihabitans popcorni sp. nov. and Antrihabitans auranticaus sp. nov., isolated from a larva cave.</title>
        <authorList>
            <person name="Lee S.D."/>
            <person name="Kim I.S."/>
        </authorList>
    </citation>
    <scope>NUCLEOTIDE SEQUENCE</scope>
    <source>
        <strain evidence="11">YC3-6</strain>
    </source>
</reference>
<dbReference type="AlphaFoldDB" id="A0A934NW26"/>
<evidence type="ECO:0000256" key="5">
    <source>
        <dbReference type="ARBA" id="ARBA00017935"/>
    </source>
</evidence>
<evidence type="ECO:0000256" key="3">
    <source>
        <dbReference type="ARBA" id="ARBA00010712"/>
    </source>
</evidence>
<evidence type="ECO:0000313" key="12">
    <source>
        <dbReference type="Proteomes" id="UP000655868"/>
    </source>
</evidence>
<keyword evidence="12" id="KW-1185">Reference proteome</keyword>
<comment type="caution">
    <text evidence="11">The sequence shown here is derived from an EMBL/GenBank/DDBJ whole genome shotgun (WGS) entry which is preliminary data.</text>
</comment>
<comment type="function">
    <text evidence="1 9">Catalyzes the acetylation of L-2,4-diaminobutyrate (DABA) to gamma-N-acetyl-alpha,gamma-diaminobutyric acid (ADABA) with acetyl coenzyme A.</text>
</comment>
<protein>
    <recommendedName>
        <fullName evidence="5 9">L-2,4-diaminobutyric acid acetyltransferase</fullName>
        <shortName evidence="9">DABA acetyltransferase</shortName>
        <ecNumber evidence="4 9">2.3.1.178</ecNumber>
    </recommendedName>
</protein>
<dbReference type="EC" id="2.3.1.178" evidence="4 9"/>
<comment type="pathway">
    <text evidence="2 9">Amine and polyamine biosynthesis; ectoine biosynthesis; L-ectoine from L-aspartate 4-semialdehyde: step 2/3.</text>
</comment>
<dbReference type="CDD" id="cd04301">
    <property type="entry name" value="NAT_SF"/>
    <property type="match status" value="1"/>
</dbReference>
<name>A0A934NW26_9NOCA</name>
<dbReference type="NCBIfam" id="TIGR02406">
    <property type="entry name" value="ectoine_EctA"/>
    <property type="match status" value="1"/>
</dbReference>
<comment type="similarity">
    <text evidence="3 9">Belongs to the acetyltransferase family. EctA subfamily.</text>
</comment>
<dbReference type="PROSITE" id="PS51186">
    <property type="entry name" value="GNAT"/>
    <property type="match status" value="1"/>
</dbReference>
<dbReference type="RefSeq" id="WP_199707764.1">
    <property type="nucleotide sequence ID" value="NZ_JAEMNV010000011.1"/>
</dbReference>
<evidence type="ECO:0000313" key="11">
    <source>
        <dbReference type="EMBL" id="MBJ8342334.1"/>
    </source>
</evidence>
<dbReference type="InterPro" id="IPR012772">
    <property type="entry name" value="Ectoine_EctA"/>
</dbReference>
<evidence type="ECO:0000256" key="4">
    <source>
        <dbReference type="ARBA" id="ARBA00012355"/>
    </source>
</evidence>
<comment type="catalytic activity">
    <reaction evidence="8 9">
        <text>L-2,4-diaminobutanoate + acetyl-CoA = (2S)-4-acetamido-2-aminobutanoate + CoA + H(+)</text>
        <dbReference type="Rhea" id="RHEA:16901"/>
        <dbReference type="ChEBI" id="CHEBI:15378"/>
        <dbReference type="ChEBI" id="CHEBI:57287"/>
        <dbReference type="ChEBI" id="CHEBI:57288"/>
        <dbReference type="ChEBI" id="CHEBI:58761"/>
        <dbReference type="ChEBI" id="CHEBI:58929"/>
        <dbReference type="EC" id="2.3.1.178"/>
    </reaction>
</comment>
<feature type="domain" description="N-acetyltransferase" evidence="10">
    <location>
        <begin position="16"/>
        <end position="182"/>
    </location>
</feature>
<gene>
    <name evidence="9 11" type="primary">ectA</name>
    <name evidence="11" type="ORF">JGU71_25915</name>
</gene>
<evidence type="ECO:0000256" key="7">
    <source>
        <dbReference type="ARBA" id="ARBA00023315"/>
    </source>
</evidence>
<dbReference type="InterPro" id="IPR000182">
    <property type="entry name" value="GNAT_dom"/>
</dbReference>
<evidence type="ECO:0000256" key="2">
    <source>
        <dbReference type="ARBA" id="ARBA00004978"/>
    </source>
</evidence>
<keyword evidence="6 9" id="KW-0808">Transferase</keyword>
<sequence>MTQTSDRTTSAAVPDTALRSPQISDGVRLWQIAKASKVLDVNSSYSYLLWCRDFDTTSIVAEVAGDVVGFVTGYIRPHAPDTLFVWQVAVDSSQRGKGLAVRMLDRLIDNAAQAAAPQAITRLETTISPDNPASIALFTALAKRRNTSIHKQDLFDAGVFPDAHEAEELYTVGPFENRKELGTS</sequence>
<proteinExistence type="inferred from homology"/>